<keyword evidence="7" id="KW-1185">Reference proteome</keyword>
<dbReference type="AlphaFoldDB" id="A0A067MCI7"/>
<dbReference type="PIRSF" id="PIRSF001467">
    <property type="entry name" value="Peptidylpro_ismrse"/>
    <property type="match status" value="1"/>
</dbReference>
<dbReference type="GO" id="GO:0016018">
    <property type="term" value="F:cyclosporin A binding"/>
    <property type="evidence" value="ECO:0007669"/>
    <property type="project" value="TreeGrafter"/>
</dbReference>
<dbReference type="HOGENOM" id="CLU_012062_4_3_1"/>
<dbReference type="FunFam" id="2.40.100.10:FF:000025">
    <property type="entry name" value="Peptidyl-prolyl cis-trans isomerase CYP19-2"/>
    <property type="match status" value="1"/>
</dbReference>
<comment type="catalytic activity">
    <reaction evidence="1 4">
        <text>[protein]-peptidylproline (omega=180) = [protein]-peptidylproline (omega=0)</text>
        <dbReference type="Rhea" id="RHEA:16237"/>
        <dbReference type="Rhea" id="RHEA-COMP:10747"/>
        <dbReference type="Rhea" id="RHEA-COMP:10748"/>
        <dbReference type="ChEBI" id="CHEBI:83833"/>
        <dbReference type="ChEBI" id="CHEBI:83834"/>
        <dbReference type="EC" id="5.2.1.8"/>
    </reaction>
</comment>
<name>A0A067MCI7_BOTB1</name>
<comment type="function">
    <text evidence="4">PPIases accelerate the folding of proteins. It catalyzes the cis-trans isomerization of proline imidic peptide bonds in oligopeptides.</text>
</comment>
<dbReference type="PRINTS" id="PR00153">
    <property type="entry name" value="CSAPPISMRASE"/>
</dbReference>
<feature type="domain" description="PPIase cyclophilin-type" evidence="5">
    <location>
        <begin position="7"/>
        <end position="172"/>
    </location>
</feature>
<evidence type="ECO:0000313" key="7">
    <source>
        <dbReference type="Proteomes" id="UP000027195"/>
    </source>
</evidence>
<dbReference type="GO" id="GO:0003755">
    <property type="term" value="F:peptidyl-prolyl cis-trans isomerase activity"/>
    <property type="evidence" value="ECO:0007669"/>
    <property type="project" value="UniProtKB-UniRule"/>
</dbReference>
<evidence type="ECO:0000259" key="5">
    <source>
        <dbReference type="PROSITE" id="PS50072"/>
    </source>
</evidence>
<gene>
    <name evidence="6" type="ORF">BOTBODRAFT_111338</name>
</gene>
<comment type="similarity">
    <text evidence="4">Belongs to the cyclophilin-type PPIase family.</text>
</comment>
<organism evidence="6 7">
    <name type="scientific">Botryobasidium botryosum (strain FD-172 SS1)</name>
    <dbReference type="NCBI Taxonomy" id="930990"/>
    <lineage>
        <taxon>Eukaryota</taxon>
        <taxon>Fungi</taxon>
        <taxon>Dikarya</taxon>
        <taxon>Basidiomycota</taxon>
        <taxon>Agaricomycotina</taxon>
        <taxon>Agaricomycetes</taxon>
        <taxon>Cantharellales</taxon>
        <taxon>Botryobasidiaceae</taxon>
        <taxon>Botryobasidium</taxon>
    </lineage>
</organism>
<accession>A0A067MCI7</accession>
<reference evidence="7" key="1">
    <citation type="journal article" date="2014" name="Proc. Natl. Acad. Sci. U.S.A.">
        <title>Extensive sampling of basidiomycete genomes demonstrates inadequacy of the white-rot/brown-rot paradigm for wood decay fungi.</title>
        <authorList>
            <person name="Riley R."/>
            <person name="Salamov A.A."/>
            <person name="Brown D.W."/>
            <person name="Nagy L.G."/>
            <person name="Floudas D."/>
            <person name="Held B.W."/>
            <person name="Levasseur A."/>
            <person name="Lombard V."/>
            <person name="Morin E."/>
            <person name="Otillar R."/>
            <person name="Lindquist E.A."/>
            <person name="Sun H."/>
            <person name="LaButti K.M."/>
            <person name="Schmutz J."/>
            <person name="Jabbour D."/>
            <person name="Luo H."/>
            <person name="Baker S.E."/>
            <person name="Pisabarro A.G."/>
            <person name="Walton J.D."/>
            <person name="Blanchette R.A."/>
            <person name="Henrissat B."/>
            <person name="Martin F."/>
            <person name="Cullen D."/>
            <person name="Hibbett D.S."/>
            <person name="Grigoriev I.V."/>
        </authorList>
    </citation>
    <scope>NUCLEOTIDE SEQUENCE [LARGE SCALE GENOMIC DNA]</scope>
    <source>
        <strain evidence="7">FD-172 SS1</strain>
    </source>
</reference>
<evidence type="ECO:0000256" key="1">
    <source>
        <dbReference type="ARBA" id="ARBA00000971"/>
    </source>
</evidence>
<dbReference type="PANTHER" id="PTHR11071:SF561">
    <property type="entry name" value="PEPTIDYL-PROLYL CIS-TRANS ISOMERASE D-RELATED"/>
    <property type="match status" value="1"/>
</dbReference>
<dbReference type="GO" id="GO:0006457">
    <property type="term" value="P:protein folding"/>
    <property type="evidence" value="ECO:0007669"/>
    <property type="project" value="TreeGrafter"/>
</dbReference>
<dbReference type="SUPFAM" id="SSF50891">
    <property type="entry name" value="Cyclophilin-like"/>
    <property type="match status" value="1"/>
</dbReference>
<dbReference type="EMBL" id="KL198043">
    <property type="protein sequence ID" value="KDQ13468.1"/>
    <property type="molecule type" value="Genomic_DNA"/>
</dbReference>
<dbReference type="GO" id="GO:0005737">
    <property type="term" value="C:cytoplasm"/>
    <property type="evidence" value="ECO:0007669"/>
    <property type="project" value="TreeGrafter"/>
</dbReference>
<dbReference type="EC" id="5.2.1.8" evidence="4"/>
<evidence type="ECO:0000313" key="6">
    <source>
        <dbReference type="EMBL" id="KDQ13468.1"/>
    </source>
</evidence>
<dbReference type="InterPro" id="IPR024936">
    <property type="entry name" value="Cyclophilin-type_PPIase"/>
</dbReference>
<dbReference type="OrthoDB" id="407558at2759"/>
<dbReference type="PANTHER" id="PTHR11071">
    <property type="entry name" value="PEPTIDYL-PROLYL CIS-TRANS ISOMERASE"/>
    <property type="match status" value="1"/>
</dbReference>
<keyword evidence="3 4" id="KW-0413">Isomerase</keyword>
<keyword evidence="2 4" id="KW-0697">Rotamase</keyword>
<dbReference type="STRING" id="930990.A0A067MCI7"/>
<proteinExistence type="inferred from homology"/>
<dbReference type="Proteomes" id="UP000027195">
    <property type="component" value="Unassembled WGS sequence"/>
</dbReference>
<evidence type="ECO:0000256" key="3">
    <source>
        <dbReference type="ARBA" id="ARBA00023235"/>
    </source>
</evidence>
<dbReference type="InterPro" id="IPR002130">
    <property type="entry name" value="Cyclophilin-type_PPIase_dom"/>
</dbReference>
<sequence length="195" mass="21240">MVLPRVFLDLSVDGGNIGRVVFELFTDTVPKTCENFRALATGEKGISPISNVPLHYKGCPIHRSIAGFMVQGGDFTKRNGSGGESIYGAPFADEDLSRTIDSEGLLVMANRGPNTNGSQFFVSLRACPHLDGKHVTFGRVVYGYETIVKISELPVDAKDKPLQPVIISHCGELELKKKAGAPQRDVSEREQYMAN</sequence>
<dbReference type="InParanoid" id="A0A067MCI7"/>
<dbReference type="Gene3D" id="2.40.100.10">
    <property type="entry name" value="Cyclophilin-like"/>
    <property type="match status" value="1"/>
</dbReference>
<evidence type="ECO:0000256" key="4">
    <source>
        <dbReference type="RuleBase" id="RU363019"/>
    </source>
</evidence>
<dbReference type="InterPro" id="IPR029000">
    <property type="entry name" value="Cyclophilin-like_dom_sf"/>
</dbReference>
<dbReference type="Pfam" id="PF00160">
    <property type="entry name" value="Pro_isomerase"/>
    <property type="match status" value="1"/>
</dbReference>
<protein>
    <recommendedName>
        <fullName evidence="4">Peptidyl-prolyl cis-trans isomerase</fullName>
        <shortName evidence="4">PPIase</shortName>
        <ecNumber evidence="4">5.2.1.8</ecNumber>
    </recommendedName>
</protein>
<dbReference type="PROSITE" id="PS50072">
    <property type="entry name" value="CSA_PPIASE_2"/>
    <property type="match status" value="1"/>
</dbReference>
<evidence type="ECO:0000256" key="2">
    <source>
        <dbReference type="ARBA" id="ARBA00023110"/>
    </source>
</evidence>